<accession>A0A7M5X196</accession>
<feature type="transmembrane region" description="Helical" evidence="10">
    <location>
        <begin position="342"/>
        <end position="362"/>
    </location>
</feature>
<feature type="transmembrane region" description="Helical" evidence="10">
    <location>
        <begin position="422"/>
        <end position="445"/>
    </location>
</feature>
<keyword evidence="5 10" id="KW-0812">Transmembrane</keyword>
<feature type="signal peptide" evidence="11">
    <location>
        <begin position="1"/>
        <end position="19"/>
    </location>
</feature>
<dbReference type="Pfam" id="PF01699">
    <property type="entry name" value="Na_Ca_ex"/>
    <property type="match status" value="2"/>
</dbReference>
<evidence type="ECO:0000256" key="10">
    <source>
        <dbReference type="SAM" id="Phobius"/>
    </source>
</evidence>
<dbReference type="InterPro" id="IPR044880">
    <property type="entry name" value="NCX_ion-bd_dom_sf"/>
</dbReference>
<dbReference type="PANTHER" id="PTHR31503">
    <property type="entry name" value="VACUOLAR CALCIUM ION TRANSPORTER"/>
    <property type="match status" value="1"/>
</dbReference>
<keyword evidence="6 10" id="KW-1133">Transmembrane helix</keyword>
<evidence type="ECO:0000259" key="12">
    <source>
        <dbReference type="Pfam" id="PF01699"/>
    </source>
</evidence>
<evidence type="ECO:0000256" key="1">
    <source>
        <dbReference type="ARBA" id="ARBA00004127"/>
    </source>
</evidence>
<dbReference type="PANTHER" id="PTHR31503:SF36">
    <property type="entry name" value="SODIUM_CALCIUM EXCHANGER MEMBRANE REGION DOMAIN-CONTAINING PROTEIN"/>
    <property type="match status" value="1"/>
</dbReference>
<proteinExistence type="predicted"/>
<feature type="transmembrane region" description="Helical" evidence="10">
    <location>
        <begin position="208"/>
        <end position="228"/>
    </location>
</feature>
<keyword evidence="3" id="KW-0050">Antiport</keyword>
<feature type="compositionally biased region" description="Basic and acidic residues" evidence="9">
    <location>
        <begin position="306"/>
        <end position="320"/>
    </location>
</feature>
<feature type="region of interest" description="Disordered" evidence="9">
    <location>
        <begin position="306"/>
        <end position="340"/>
    </location>
</feature>
<feature type="transmembrane region" description="Helical" evidence="10">
    <location>
        <begin position="43"/>
        <end position="64"/>
    </location>
</feature>
<keyword evidence="7" id="KW-0406">Ion transport</keyword>
<evidence type="ECO:0000256" key="9">
    <source>
        <dbReference type="SAM" id="MobiDB-lite"/>
    </source>
</evidence>
<feature type="compositionally biased region" description="Acidic residues" evidence="9">
    <location>
        <begin position="325"/>
        <end position="337"/>
    </location>
</feature>
<feature type="transmembrane region" description="Helical" evidence="10">
    <location>
        <begin position="111"/>
        <end position="136"/>
    </location>
</feature>
<dbReference type="AlphaFoldDB" id="A0A7M5X196"/>
<reference evidence="13" key="1">
    <citation type="submission" date="2021-01" db="UniProtKB">
        <authorList>
            <consortium name="EnsemblMetazoa"/>
        </authorList>
    </citation>
    <scope>IDENTIFICATION</scope>
</reference>
<evidence type="ECO:0000256" key="3">
    <source>
        <dbReference type="ARBA" id="ARBA00022449"/>
    </source>
</evidence>
<evidence type="ECO:0000256" key="6">
    <source>
        <dbReference type="ARBA" id="ARBA00022989"/>
    </source>
</evidence>
<feature type="chain" id="PRO_5029563970" description="Sodium/calcium exchanger membrane region domain-containing protein" evidence="11">
    <location>
        <begin position="20"/>
        <end position="505"/>
    </location>
</feature>
<keyword evidence="4" id="KW-0109">Calcium transport</keyword>
<dbReference type="Gene3D" id="1.20.1420.30">
    <property type="entry name" value="NCX, central ion-binding region"/>
    <property type="match status" value="1"/>
</dbReference>
<dbReference type="GO" id="GO:0015369">
    <property type="term" value="F:calcium:proton antiporter activity"/>
    <property type="evidence" value="ECO:0007669"/>
    <property type="project" value="UniProtKB-ARBA"/>
</dbReference>
<dbReference type="OrthoDB" id="26525at2759"/>
<evidence type="ECO:0000256" key="11">
    <source>
        <dbReference type="SAM" id="SignalP"/>
    </source>
</evidence>
<feature type="transmembrane region" description="Helical" evidence="10">
    <location>
        <begin position="451"/>
        <end position="472"/>
    </location>
</feature>
<keyword evidence="14" id="KW-1185">Reference proteome</keyword>
<feature type="domain" description="Sodium/calcium exchanger membrane region" evidence="12">
    <location>
        <begin position="349"/>
        <end position="496"/>
    </location>
</feature>
<name>A0A7M5X196_9CNID</name>
<evidence type="ECO:0000256" key="2">
    <source>
        <dbReference type="ARBA" id="ARBA00022448"/>
    </source>
</evidence>
<organism evidence="13 14">
    <name type="scientific">Clytia hemisphaerica</name>
    <dbReference type="NCBI Taxonomy" id="252671"/>
    <lineage>
        <taxon>Eukaryota</taxon>
        <taxon>Metazoa</taxon>
        <taxon>Cnidaria</taxon>
        <taxon>Hydrozoa</taxon>
        <taxon>Hydroidolina</taxon>
        <taxon>Leptothecata</taxon>
        <taxon>Obeliida</taxon>
        <taxon>Clytiidae</taxon>
        <taxon>Clytia</taxon>
    </lineage>
</organism>
<protein>
    <recommendedName>
        <fullName evidence="12">Sodium/calcium exchanger membrane region domain-containing protein</fullName>
    </recommendedName>
</protein>
<sequence>MTSYFKHLILLCMITYVLSENGTEYKDSCFEERNSIYPCSSTITGNVILMLFYGAILGGAAKLISDGAEMLLDLGFSPSIIGGVVLPILGAVPDCAIIVSSGMGDDAQNKLSIGMGTLAGSTVMLLTIAWSSSLIVSRCSLNKHGESIDGKGKGFNLTKMGMTPLPEVRSGIVIMLLTSLFYFVVQSADWKFGARNTGEQPKYVRDAALATFVLCLCGLAGYTIYSVFDSKRNERRARLHKEEMAQRHVLHALIVMANKQTFKSPKASRATTDVEDGDPDANKEEENEAISKKYFKAWHMKKGVRKHQEESDALLSDERSSAASSDDEGTPESDPEKEDSKLVMSAKCVVMLLSGVALVTVFSDPMCDVLAAMTNTNNKSYIPISSFYISFVITPFCSNASEFVSSLIFASKKTRENATMTFSQLFGAATMNNTMCLAVFMALVYFKDLKWYYGAEVMCIVIVQWIVGFISLARTYKVWMAIPVAVTYVFCIVLTWLLENQLHWK</sequence>
<evidence type="ECO:0000256" key="7">
    <source>
        <dbReference type="ARBA" id="ARBA00023065"/>
    </source>
</evidence>
<evidence type="ECO:0000313" key="14">
    <source>
        <dbReference type="Proteomes" id="UP000594262"/>
    </source>
</evidence>
<evidence type="ECO:0000313" key="13">
    <source>
        <dbReference type="EnsemblMetazoa" id="CLYHEMP016202.1"/>
    </source>
</evidence>
<evidence type="ECO:0000256" key="4">
    <source>
        <dbReference type="ARBA" id="ARBA00022568"/>
    </source>
</evidence>
<keyword evidence="8 10" id="KW-0472">Membrane</keyword>
<dbReference type="EnsemblMetazoa" id="CLYHEMT016202.1">
    <property type="protein sequence ID" value="CLYHEMP016202.1"/>
    <property type="gene ID" value="CLYHEMG016202"/>
</dbReference>
<dbReference type="InterPro" id="IPR004713">
    <property type="entry name" value="CaH_exchang"/>
</dbReference>
<dbReference type="RefSeq" id="XP_066921670.1">
    <property type="nucleotide sequence ID" value="XM_067065569.1"/>
</dbReference>
<dbReference type="GO" id="GO:0005774">
    <property type="term" value="C:vacuolar membrane"/>
    <property type="evidence" value="ECO:0007669"/>
    <property type="project" value="UniProtKB-ARBA"/>
</dbReference>
<feature type="transmembrane region" description="Helical" evidence="10">
    <location>
        <begin position="382"/>
        <end position="410"/>
    </location>
</feature>
<feature type="transmembrane region" description="Helical" evidence="10">
    <location>
        <begin position="479"/>
        <end position="498"/>
    </location>
</feature>
<feature type="transmembrane region" description="Helical" evidence="10">
    <location>
        <begin position="76"/>
        <end position="99"/>
    </location>
</feature>
<feature type="domain" description="Sodium/calcium exchanger membrane region" evidence="12">
    <location>
        <begin position="47"/>
        <end position="183"/>
    </location>
</feature>
<dbReference type="GO" id="GO:0012505">
    <property type="term" value="C:endomembrane system"/>
    <property type="evidence" value="ECO:0007669"/>
    <property type="project" value="UniProtKB-SubCell"/>
</dbReference>
<dbReference type="InterPro" id="IPR004837">
    <property type="entry name" value="NaCa_Exmemb"/>
</dbReference>
<dbReference type="Proteomes" id="UP000594262">
    <property type="component" value="Unplaced"/>
</dbReference>
<keyword evidence="2" id="KW-0813">Transport</keyword>
<feature type="compositionally biased region" description="Acidic residues" evidence="9">
    <location>
        <begin position="273"/>
        <end position="286"/>
    </location>
</feature>
<feature type="region of interest" description="Disordered" evidence="9">
    <location>
        <begin position="264"/>
        <end position="286"/>
    </location>
</feature>
<keyword evidence="4" id="KW-0106">Calcium</keyword>
<feature type="transmembrane region" description="Helical" evidence="10">
    <location>
        <begin position="168"/>
        <end position="188"/>
    </location>
</feature>
<comment type="subcellular location">
    <subcellularLocation>
        <location evidence="1">Endomembrane system</location>
        <topology evidence="1">Multi-pass membrane protein</topology>
    </subcellularLocation>
</comment>
<dbReference type="GO" id="GO:0006874">
    <property type="term" value="P:intracellular calcium ion homeostasis"/>
    <property type="evidence" value="ECO:0007669"/>
    <property type="project" value="TreeGrafter"/>
</dbReference>
<keyword evidence="11" id="KW-0732">Signal</keyword>
<evidence type="ECO:0000256" key="5">
    <source>
        <dbReference type="ARBA" id="ARBA00022692"/>
    </source>
</evidence>
<evidence type="ECO:0000256" key="8">
    <source>
        <dbReference type="ARBA" id="ARBA00023136"/>
    </source>
</evidence>
<dbReference type="GeneID" id="136808996"/>